<gene>
    <name evidence="2" type="ORF">SAMN05216529_10883</name>
</gene>
<evidence type="ECO:0000259" key="1">
    <source>
        <dbReference type="Pfam" id="PF13529"/>
    </source>
</evidence>
<dbReference type="InterPro" id="IPR039564">
    <property type="entry name" value="Peptidase_C39-like"/>
</dbReference>
<accession>A0A315ZVC0</accession>
<dbReference type="Gene3D" id="3.90.70.10">
    <property type="entry name" value="Cysteine proteinases"/>
    <property type="match status" value="1"/>
</dbReference>
<feature type="domain" description="Peptidase C39-like" evidence="1">
    <location>
        <begin position="709"/>
        <end position="782"/>
    </location>
</feature>
<dbReference type="AlphaFoldDB" id="A0A315ZVC0"/>
<organism evidence="2 3">
    <name type="scientific">Faecalicatena contorta</name>
    <dbReference type="NCBI Taxonomy" id="39482"/>
    <lineage>
        <taxon>Bacteria</taxon>
        <taxon>Bacillati</taxon>
        <taxon>Bacillota</taxon>
        <taxon>Clostridia</taxon>
        <taxon>Lachnospirales</taxon>
        <taxon>Lachnospiraceae</taxon>
        <taxon>Faecalicatena</taxon>
    </lineage>
</organism>
<keyword evidence="3" id="KW-1185">Reference proteome</keyword>
<protein>
    <submittedName>
        <fullName evidence="2">Peptidase_C39 like family protein</fullName>
    </submittedName>
</protein>
<sequence length="811" mass="91472">MKKKRWIKVGILAGIFLIALVISSLITNRGTDDLTVDLGDPTLPRISFTVAGRNVNTLAGYVDDMDITAMRDTVTPLENNGTLEMIIEEDENVIQSIQYEVYSLNGEDVYGKDEVKDLAASTIKLDLNSTLGENVSEAVLKVTLETEKKEIYFYTRIERPEDLAVKECLDFADGFHSKTFSKKNASELSQYLEPNEEGDNTTYQTVTIHSNSTQVTWGNLEPEISSPVEWSIKESNSVYTSLLAKYQVTCTGDQDEVETYNIKEFFRVRHSGDEVYLLDYNRSMNQVFNGNKKVLDETGILLGITSPDTSYETNKDGTIVSFVQERDLWTYNKESDELSLVFSFANREGHDIRSRYDQHAVRLISMDENGSTVFAVYGYMNRGTYEGRVGVDIYYFDIEKNAVEEKAFIPSNKSFAIAEDELGKMVYYSHDREVLYVLAGGTLYQVDLEKDKQEVLAEDLKEGQYTASDDGHLLAYQTSGSLEDAREIMVLNLKTGKERTLEASTGESIRPLGFVINDFIYGRQRADDKGKTVAGEDILPMYELEILDGKNEVVKTYTVEGTYISDIFVEDNLVTLNRVTKSGETYTDTAQDYISNNAVRKESNISLEPYSTDLKKKQMRLKYVDGIPDQLPKILRPKQVMLNEPVTIAFDGKVKSDKYYVYGTGELIEIYNRASYAIQKAEQVSGVVISSEQTYIWEKGNRDLVYYTAAQAFKKSEHQTSFEACEEQMNQYQAKRVNLTGCTLSQVLYVINKGLPVIAMTDSSHAILLTGYSTTDVTYIDPDSGEEHTVSVNDMEEMVKGSGNTFIGYVK</sequence>
<name>A0A315ZVC0_9FIRM</name>
<evidence type="ECO:0000313" key="3">
    <source>
        <dbReference type="Proteomes" id="UP000254051"/>
    </source>
</evidence>
<dbReference type="RefSeq" id="WP_109712120.1">
    <property type="nucleotide sequence ID" value="NZ_QGDS01000008.1"/>
</dbReference>
<dbReference type="EMBL" id="UHJJ01000008">
    <property type="protein sequence ID" value="SUQ14858.1"/>
    <property type="molecule type" value="Genomic_DNA"/>
</dbReference>
<reference evidence="3" key="1">
    <citation type="submission" date="2017-07" db="EMBL/GenBank/DDBJ databases">
        <authorList>
            <person name="Varghese N."/>
            <person name="Submissions S."/>
        </authorList>
    </citation>
    <scope>NUCLEOTIDE SEQUENCE [LARGE SCALE GENOMIC DNA]</scope>
    <source>
        <strain evidence="3">NLAE-zl-C134</strain>
    </source>
</reference>
<dbReference type="Proteomes" id="UP000254051">
    <property type="component" value="Unassembled WGS sequence"/>
</dbReference>
<dbReference type="SUPFAM" id="SSF82171">
    <property type="entry name" value="DPP6 N-terminal domain-like"/>
    <property type="match status" value="1"/>
</dbReference>
<proteinExistence type="predicted"/>
<dbReference type="Pfam" id="PF13529">
    <property type="entry name" value="Peptidase_C39_2"/>
    <property type="match status" value="1"/>
</dbReference>
<evidence type="ECO:0000313" key="2">
    <source>
        <dbReference type="EMBL" id="SUQ14858.1"/>
    </source>
</evidence>
<dbReference type="OrthoDB" id="1761263at2"/>